<feature type="region of interest" description="Disordered" evidence="1">
    <location>
        <begin position="29"/>
        <end position="68"/>
    </location>
</feature>
<evidence type="ECO:0000256" key="1">
    <source>
        <dbReference type="SAM" id="MobiDB-lite"/>
    </source>
</evidence>
<name>A0A1X0JEE7_9MYCO</name>
<reference evidence="3 4" key="1">
    <citation type="submission" date="2016-12" db="EMBL/GenBank/DDBJ databases">
        <title>The new phylogeny of genus Mycobacterium.</title>
        <authorList>
            <person name="Tortoli E."/>
            <person name="Trovato A."/>
            <person name="Cirillo D.M."/>
        </authorList>
    </citation>
    <scope>NUCLEOTIDE SEQUENCE [LARGE SCALE GENOMIC DNA]</scope>
    <source>
        <strain evidence="3 4">CCUG 66554</strain>
    </source>
</reference>
<dbReference type="EMBL" id="MVII01000001">
    <property type="protein sequence ID" value="ORB60855.1"/>
    <property type="molecule type" value="Genomic_DNA"/>
</dbReference>
<proteinExistence type="predicted"/>
<protein>
    <submittedName>
        <fullName evidence="3">Uncharacterized protein</fullName>
    </submittedName>
</protein>
<evidence type="ECO:0000313" key="3">
    <source>
        <dbReference type="EMBL" id="ORB60855.1"/>
    </source>
</evidence>
<accession>A0A1X0JEE7</accession>
<dbReference type="AlphaFoldDB" id="A0A1X0JEE7"/>
<dbReference type="OrthoDB" id="4762093at2"/>
<evidence type="ECO:0000313" key="4">
    <source>
        <dbReference type="Proteomes" id="UP000192434"/>
    </source>
</evidence>
<gene>
    <name evidence="3" type="ORF">BST43_01060</name>
</gene>
<organism evidence="3 4">
    <name type="scientific">Mycobacteroides saopaulense</name>
    <dbReference type="NCBI Taxonomy" id="1578165"/>
    <lineage>
        <taxon>Bacteria</taxon>
        <taxon>Bacillati</taxon>
        <taxon>Actinomycetota</taxon>
        <taxon>Actinomycetes</taxon>
        <taxon>Mycobacteriales</taxon>
        <taxon>Mycobacteriaceae</taxon>
        <taxon>Mycobacteroides</taxon>
    </lineage>
</organism>
<dbReference type="Proteomes" id="UP000192434">
    <property type="component" value="Unassembled WGS sequence"/>
</dbReference>
<dbReference type="RefSeq" id="WP_109559057.1">
    <property type="nucleotide sequence ID" value="NZ_MVII01000001.1"/>
</dbReference>
<feature type="chain" id="PRO_5039295470" evidence="2">
    <location>
        <begin position="24"/>
        <end position="182"/>
    </location>
</feature>
<comment type="caution">
    <text evidence="3">The sequence shown here is derived from an EMBL/GenBank/DDBJ whole genome shotgun (WGS) entry which is preliminary data.</text>
</comment>
<feature type="signal peptide" evidence="2">
    <location>
        <begin position="1"/>
        <end position="23"/>
    </location>
</feature>
<evidence type="ECO:0000256" key="2">
    <source>
        <dbReference type="SAM" id="SignalP"/>
    </source>
</evidence>
<feature type="compositionally biased region" description="Low complexity" evidence="1">
    <location>
        <begin position="29"/>
        <end position="50"/>
    </location>
</feature>
<dbReference type="PROSITE" id="PS51257">
    <property type="entry name" value="PROKAR_LIPOPROTEIN"/>
    <property type="match status" value="1"/>
</dbReference>
<keyword evidence="2" id="KW-0732">Signal</keyword>
<sequence length="182" mass="18194">MNRAIVGLLTLVVCAATVTACQASSGITRISGASSTGTSTATTKTFTASTVPRSTSISPAPNAGAEEPAKRIRDAFRSLQNPVIAATKDATGSYDMPVPPQPSASGPTAYIGALCTGGPPINIALDGTPVPGGGLCGDDPGKVGIIVMLLAVRADPAAPHTVKVQGAAGQHSWVSMAYGQMY</sequence>